<keyword evidence="5 9" id="KW-0812">Transmembrane</keyword>
<dbReference type="OrthoDB" id="9814265at2"/>
<dbReference type="EMBL" id="PEIB01000015">
    <property type="protein sequence ID" value="RXJ72868.1"/>
    <property type="molecule type" value="Genomic_DNA"/>
</dbReference>
<comment type="function">
    <text evidence="9">Part of the tripartite ATP-independent periplasmic (TRAP) transport system.</text>
</comment>
<keyword evidence="12" id="KW-1185">Reference proteome</keyword>
<accession>A0A4V1LSU0</accession>
<gene>
    <name evidence="11" type="ORF">CS022_13545</name>
</gene>
<evidence type="ECO:0000256" key="9">
    <source>
        <dbReference type="RuleBase" id="RU369079"/>
    </source>
</evidence>
<feature type="domain" description="Tripartite ATP-independent periplasmic transporters DctQ component" evidence="10">
    <location>
        <begin position="25"/>
        <end position="154"/>
    </location>
</feature>
<dbReference type="Pfam" id="PF04290">
    <property type="entry name" value="DctQ"/>
    <property type="match status" value="1"/>
</dbReference>
<keyword evidence="7 9" id="KW-0472">Membrane</keyword>
<evidence type="ECO:0000256" key="5">
    <source>
        <dbReference type="ARBA" id="ARBA00022692"/>
    </source>
</evidence>
<organism evidence="11 12">
    <name type="scientific">Veronia nyctiphanis</name>
    <dbReference type="NCBI Taxonomy" id="1278244"/>
    <lineage>
        <taxon>Bacteria</taxon>
        <taxon>Pseudomonadati</taxon>
        <taxon>Pseudomonadota</taxon>
        <taxon>Gammaproteobacteria</taxon>
        <taxon>Vibrionales</taxon>
        <taxon>Vibrionaceae</taxon>
        <taxon>Veronia</taxon>
    </lineage>
</organism>
<proteinExistence type="inferred from homology"/>
<keyword evidence="3" id="KW-1003">Cell membrane</keyword>
<protein>
    <recommendedName>
        <fullName evidence="9">TRAP transporter small permease protein</fullName>
    </recommendedName>
</protein>
<dbReference type="GO" id="GO:0005886">
    <property type="term" value="C:plasma membrane"/>
    <property type="evidence" value="ECO:0007669"/>
    <property type="project" value="UniProtKB-SubCell"/>
</dbReference>
<evidence type="ECO:0000256" key="2">
    <source>
        <dbReference type="ARBA" id="ARBA00022448"/>
    </source>
</evidence>
<evidence type="ECO:0000313" key="12">
    <source>
        <dbReference type="Proteomes" id="UP000290287"/>
    </source>
</evidence>
<feature type="transmembrane region" description="Helical" evidence="9">
    <location>
        <begin position="86"/>
        <end position="109"/>
    </location>
</feature>
<evidence type="ECO:0000256" key="3">
    <source>
        <dbReference type="ARBA" id="ARBA00022475"/>
    </source>
</evidence>
<evidence type="ECO:0000256" key="4">
    <source>
        <dbReference type="ARBA" id="ARBA00022519"/>
    </source>
</evidence>
<feature type="transmembrane region" description="Helical" evidence="9">
    <location>
        <begin position="129"/>
        <end position="147"/>
    </location>
</feature>
<evidence type="ECO:0000256" key="6">
    <source>
        <dbReference type="ARBA" id="ARBA00022989"/>
    </source>
</evidence>
<keyword evidence="6 9" id="KW-1133">Transmembrane helix</keyword>
<evidence type="ECO:0000313" key="11">
    <source>
        <dbReference type="EMBL" id="RXJ72868.1"/>
    </source>
</evidence>
<evidence type="ECO:0000256" key="8">
    <source>
        <dbReference type="ARBA" id="ARBA00038436"/>
    </source>
</evidence>
<dbReference type="PANTHER" id="PTHR35011:SF2">
    <property type="entry name" value="2,3-DIKETO-L-GULONATE TRAP TRANSPORTER SMALL PERMEASE PROTEIN YIAM"/>
    <property type="match status" value="1"/>
</dbReference>
<feature type="transmembrane region" description="Helical" evidence="9">
    <location>
        <begin position="48"/>
        <end position="65"/>
    </location>
</feature>
<evidence type="ECO:0000259" key="10">
    <source>
        <dbReference type="Pfam" id="PF04290"/>
    </source>
</evidence>
<feature type="transmembrane region" description="Helical" evidence="9">
    <location>
        <begin position="12"/>
        <end position="33"/>
    </location>
</feature>
<comment type="similarity">
    <text evidence="8 9">Belongs to the TRAP transporter small permease family.</text>
</comment>
<dbReference type="GO" id="GO:0015740">
    <property type="term" value="P:C4-dicarboxylate transport"/>
    <property type="evidence" value="ECO:0007669"/>
    <property type="project" value="TreeGrafter"/>
</dbReference>
<keyword evidence="4 9" id="KW-0997">Cell inner membrane</keyword>
<dbReference type="AlphaFoldDB" id="A0A4V1LSU0"/>
<evidence type="ECO:0000256" key="7">
    <source>
        <dbReference type="ARBA" id="ARBA00023136"/>
    </source>
</evidence>
<reference evidence="11 12" key="1">
    <citation type="submission" date="2017-10" db="EMBL/GenBank/DDBJ databases">
        <title>Nyctiphanis sp. nov., isolated from the stomach of the euphausiid Nyctiphanes simplex (Hansen, 1911) in the Gulf of California.</title>
        <authorList>
            <person name="Gomez-Gil B."/>
            <person name="Aguilar-Mendez M."/>
            <person name="Lopez-Cortes A."/>
            <person name="Gomez-Gutierrez J."/>
            <person name="Roque A."/>
            <person name="Lang E."/>
            <person name="Gonzalez-Castillo A."/>
        </authorList>
    </citation>
    <scope>NUCLEOTIDE SEQUENCE [LARGE SCALE GENOMIC DNA]</scope>
    <source>
        <strain evidence="11 12">CAIM 600</strain>
    </source>
</reference>
<comment type="subcellular location">
    <subcellularLocation>
        <location evidence="1 9">Cell inner membrane</location>
        <topology evidence="1 9">Multi-pass membrane protein</topology>
    </subcellularLocation>
</comment>
<dbReference type="GO" id="GO:0022857">
    <property type="term" value="F:transmembrane transporter activity"/>
    <property type="evidence" value="ECO:0007669"/>
    <property type="project" value="UniProtKB-UniRule"/>
</dbReference>
<keyword evidence="2 9" id="KW-0813">Transport</keyword>
<dbReference type="InterPro" id="IPR055348">
    <property type="entry name" value="DctQ"/>
</dbReference>
<dbReference type="RefSeq" id="WP_129122712.1">
    <property type="nucleotide sequence ID" value="NZ_PEIB01000015.1"/>
</dbReference>
<sequence>MQNWLKKTDNNLERWLCLVFYAMIAITIVSEVMRRFLLSYSSIWGEEVARYCFIYLAWIGAALAVKERSHIRIDVIMNFLSSRNQILLYIFSDILTLMLSVICLVVSVLPVLTSIEFGSVTHGLRISQFWFLMAVPIGFSLILVRLLQSLKRDIADLRAGREPFKGTQLVD</sequence>
<comment type="subunit">
    <text evidence="9">The complex comprises the extracytoplasmic solute receptor protein and the two transmembrane proteins.</text>
</comment>
<evidence type="ECO:0000256" key="1">
    <source>
        <dbReference type="ARBA" id="ARBA00004429"/>
    </source>
</evidence>
<dbReference type="Proteomes" id="UP000290287">
    <property type="component" value="Unassembled WGS sequence"/>
</dbReference>
<dbReference type="PANTHER" id="PTHR35011">
    <property type="entry name" value="2,3-DIKETO-L-GULONATE TRAP TRANSPORTER SMALL PERMEASE PROTEIN YIAM"/>
    <property type="match status" value="1"/>
</dbReference>
<dbReference type="InterPro" id="IPR007387">
    <property type="entry name" value="TRAP_DctQ"/>
</dbReference>
<comment type="caution">
    <text evidence="11">The sequence shown here is derived from an EMBL/GenBank/DDBJ whole genome shotgun (WGS) entry which is preliminary data.</text>
</comment>
<name>A0A4V1LSU0_9GAMM</name>